<dbReference type="OrthoDB" id="4725400at2759"/>
<gene>
    <name evidence="1" type="ORF">VHEMI08878</name>
</gene>
<evidence type="ECO:0000313" key="1">
    <source>
        <dbReference type="EMBL" id="CEJ93279.1"/>
    </source>
</evidence>
<dbReference type="HOGENOM" id="CLU_192387_0_0_1"/>
<accession>A0A0A1TEV9</accession>
<proteinExistence type="predicted"/>
<reference evidence="1 2" key="1">
    <citation type="journal article" date="2015" name="Genome Announc.">
        <title>Draft Genome Sequence and Gene Annotation of the Entomopathogenic Fungus Verticillium hemipterigenum.</title>
        <authorList>
            <person name="Horn F."/>
            <person name="Habel A."/>
            <person name="Scharf D.H."/>
            <person name="Dworschak J."/>
            <person name="Brakhage A.A."/>
            <person name="Guthke R."/>
            <person name="Hertweck C."/>
            <person name="Linde J."/>
        </authorList>
    </citation>
    <scope>NUCLEOTIDE SEQUENCE [LARGE SCALE GENOMIC DNA]</scope>
</reference>
<name>A0A0A1TEV9_9HYPO</name>
<sequence>MQYPEHSNQEYGNNSYITDAGGRPSILKYPTKPEYIVGDDVYLINDSGFREGPYTISSVISASKYTLSQVNGTPIRNGDAIDAESIEKK</sequence>
<dbReference type="Proteomes" id="UP000039046">
    <property type="component" value="Unassembled WGS sequence"/>
</dbReference>
<evidence type="ECO:0000313" key="2">
    <source>
        <dbReference type="Proteomes" id="UP000039046"/>
    </source>
</evidence>
<dbReference type="AlphaFoldDB" id="A0A0A1TEV9"/>
<dbReference type="EMBL" id="CDHN01000005">
    <property type="protein sequence ID" value="CEJ93279.1"/>
    <property type="molecule type" value="Genomic_DNA"/>
</dbReference>
<keyword evidence="2" id="KW-1185">Reference proteome</keyword>
<organism evidence="1 2">
    <name type="scientific">[Torrubiella] hemipterigena</name>
    <dbReference type="NCBI Taxonomy" id="1531966"/>
    <lineage>
        <taxon>Eukaryota</taxon>
        <taxon>Fungi</taxon>
        <taxon>Dikarya</taxon>
        <taxon>Ascomycota</taxon>
        <taxon>Pezizomycotina</taxon>
        <taxon>Sordariomycetes</taxon>
        <taxon>Hypocreomycetidae</taxon>
        <taxon>Hypocreales</taxon>
        <taxon>Clavicipitaceae</taxon>
        <taxon>Clavicipitaceae incertae sedis</taxon>
        <taxon>'Torrubiella' clade</taxon>
    </lineage>
</organism>
<protein>
    <submittedName>
        <fullName evidence="1">Uncharacterized protein</fullName>
    </submittedName>
</protein>